<evidence type="ECO:0000256" key="8">
    <source>
        <dbReference type="ARBA" id="ARBA00046332"/>
    </source>
</evidence>
<feature type="domain" description="BFD-like [2Fe-2S]-binding" evidence="9">
    <location>
        <begin position="2"/>
        <end position="48"/>
    </location>
</feature>
<dbReference type="PANTHER" id="PTHR37424:SF1">
    <property type="entry name" value="BACTERIOFERRITIN-ASSOCIATED FERREDOXIN"/>
    <property type="match status" value="1"/>
</dbReference>
<proteinExistence type="inferred from homology"/>
<keyword evidence="1" id="KW-0813">Transport</keyword>
<evidence type="ECO:0000256" key="7">
    <source>
        <dbReference type="ARBA" id="ARBA00039386"/>
    </source>
</evidence>
<comment type="caution">
    <text evidence="10">The sequence shown here is derived from an EMBL/GenBank/DDBJ whole genome shotgun (WGS) entry which is preliminary data.</text>
</comment>
<dbReference type="InterPro" id="IPR007419">
    <property type="entry name" value="BFD-like_2Fe2S-bd_dom"/>
</dbReference>
<comment type="similarity">
    <text evidence="8">Belongs to the Bfd family.</text>
</comment>
<reference evidence="11" key="1">
    <citation type="submission" date="2018-09" db="EMBL/GenBank/DDBJ databases">
        <authorList>
            <person name="Zhu H."/>
        </authorList>
    </citation>
    <scope>NUCLEOTIDE SEQUENCE [LARGE SCALE GENOMIC DNA]</scope>
    <source>
        <strain evidence="11">K1W22B-1</strain>
    </source>
</reference>
<dbReference type="Gene3D" id="1.10.10.1100">
    <property type="entry name" value="BFD-like [2Fe-2S]-binding domain"/>
    <property type="match status" value="1"/>
</dbReference>
<dbReference type="RefSeq" id="WP_120059587.1">
    <property type="nucleotide sequence ID" value="NZ_QYRP01000002.1"/>
</dbReference>
<organism evidence="10 11">
    <name type="scientific">Nocardioides cavernaquae</name>
    <dbReference type="NCBI Taxonomy" id="2321396"/>
    <lineage>
        <taxon>Bacteria</taxon>
        <taxon>Bacillati</taxon>
        <taxon>Actinomycetota</taxon>
        <taxon>Actinomycetes</taxon>
        <taxon>Propionibacteriales</taxon>
        <taxon>Nocardioidaceae</taxon>
        <taxon>Nocardioides</taxon>
    </lineage>
</organism>
<name>A0A3A5HCH6_9ACTN</name>
<keyword evidence="5" id="KW-0408">Iron</keyword>
<evidence type="ECO:0000256" key="6">
    <source>
        <dbReference type="ARBA" id="ARBA00023014"/>
    </source>
</evidence>
<dbReference type="Proteomes" id="UP000276542">
    <property type="component" value="Unassembled WGS sequence"/>
</dbReference>
<evidence type="ECO:0000259" key="9">
    <source>
        <dbReference type="Pfam" id="PF04324"/>
    </source>
</evidence>
<evidence type="ECO:0000256" key="5">
    <source>
        <dbReference type="ARBA" id="ARBA00023004"/>
    </source>
</evidence>
<evidence type="ECO:0000313" key="11">
    <source>
        <dbReference type="Proteomes" id="UP000276542"/>
    </source>
</evidence>
<keyword evidence="11" id="KW-1185">Reference proteome</keyword>
<dbReference type="GO" id="GO:0046872">
    <property type="term" value="F:metal ion binding"/>
    <property type="evidence" value="ECO:0007669"/>
    <property type="project" value="UniProtKB-KW"/>
</dbReference>
<accession>A0A3A5HCH6</accession>
<evidence type="ECO:0000256" key="3">
    <source>
        <dbReference type="ARBA" id="ARBA00022723"/>
    </source>
</evidence>
<dbReference type="InterPro" id="IPR041854">
    <property type="entry name" value="BFD-like_2Fe2S-bd_dom_sf"/>
</dbReference>
<dbReference type="InterPro" id="IPR052371">
    <property type="entry name" value="BFD-associated_ferredoxin"/>
</dbReference>
<sequence>MIVCHCKVVSDREIHAALAGGARSVGAVCRSTGAAQDCGSCIFTVKALVCQHRQQEQAILEVDGAAS</sequence>
<evidence type="ECO:0000256" key="1">
    <source>
        <dbReference type="ARBA" id="ARBA00022448"/>
    </source>
</evidence>
<dbReference type="AlphaFoldDB" id="A0A3A5HCH6"/>
<dbReference type="OrthoDB" id="9815350at2"/>
<keyword evidence="2" id="KW-0001">2Fe-2S</keyword>
<dbReference type="EMBL" id="QYRP01000002">
    <property type="protein sequence ID" value="RJS45687.1"/>
    <property type="molecule type" value="Genomic_DNA"/>
</dbReference>
<protein>
    <recommendedName>
        <fullName evidence="7">Bacterioferritin-associated ferredoxin</fullName>
    </recommendedName>
</protein>
<evidence type="ECO:0000313" key="10">
    <source>
        <dbReference type="EMBL" id="RJS45687.1"/>
    </source>
</evidence>
<keyword evidence="4" id="KW-0249">Electron transport</keyword>
<keyword evidence="3" id="KW-0479">Metal-binding</keyword>
<evidence type="ECO:0000256" key="2">
    <source>
        <dbReference type="ARBA" id="ARBA00022714"/>
    </source>
</evidence>
<dbReference type="Pfam" id="PF04324">
    <property type="entry name" value="Fer2_BFD"/>
    <property type="match status" value="1"/>
</dbReference>
<keyword evidence="6" id="KW-0411">Iron-sulfur</keyword>
<evidence type="ECO:0000256" key="4">
    <source>
        <dbReference type="ARBA" id="ARBA00022982"/>
    </source>
</evidence>
<dbReference type="PANTHER" id="PTHR37424">
    <property type="entry name" value="BACTERIOFERRITIN-ASSOCIATED FERREDOXIN"/>
    <property type="match status" value="1"/>
</dbReference>
<gene>
    <name evidence="10" type="ORF">D4739_05270</name>
</gene>
<dbReference type="GO" id="GO:0051537">
    <property type="term" value="F:2 iron, 2 sulfur cluster binding"/>
    <property type="evidence" value="ECO:0007669"/>
    <property type="project" value="UniProtKB-KW"/>
</dbReference>